<sequence length="50" mass="5626">MDIVAPRCIRSDSWDHHLQDLLGAIDLKLTGEEIGELEEPYQAQKVVGHV</sequence>
<dbReference type="AlphaFoldDB" id="A0A4Y7TLJ0"/>
<comment type="caution">
    <text evidence="1">The sequence shown here is derived from an EMBL/GenBank/DDBJ whole genome shotgun (WGS) entry which is preliminary data.</text>
</comment>
<organism evidence="1 2">
    <name type="scientific">Coprinellus micaceus</name>
    <name type="common">Glistening ink-cap mushroom</name>
    <name type="synonym">Coprinus micaceus</name>
    <dbReference type="NCBI Taxonomy" id="71717"/>
    <lineage>
        <taxon>Eukaryota</taxon>
        <taxon>Fungi</taxon>
        <taxon>Dikarya</taxon>
        <taxon>Basidiomycota</taxon>
        <taxon>Agaricomycotina</taxon>
        <taxon>Agaricomycetes</taxon>
        <taxon>Agaricomycetidae</taxon>
        <taxon>Agaricales</taxon>
        <taxon>Agaricineae</taxon>
        <taxon>Psathyrellaceae</taxon>
        <taxon>Coprinellus</taxon>
    </lineage>
</organism>
<proteinExistence type="predicted"/>
<dbReference type="Proteomes" id="UP000298030">
    <property type="component" value="Unassembled WGS sequence"/>
</dbReference>
<name>A0A4Y7TLJ0_COPMI</name>
<reference evidence="1 2" key="1">
    <citation type="journal article" date="2019" name="Nat. Ecol. Evol.">
        <title>Megaphylogeny resolves global patterns of mushroom evolution.</title>
        <authorList>
            <person name="Varga T."/>
            <person name="Krizsan K."/>
            <person name="Foldi C."/>
            <person name="Dima B."/>
            <person name="Sanchez-Garcia M."/>
            <person name="Sanchez-Ramirez S."/>
            <person name="Szollosi G.J."/>
            <person name="Szarkandi J.G."/>
            <person name="Papp V."/>
            <person name="Albert L."/>
            <person name="Andreopoulos W."/>
            <person name="Angelini C."/>
            <person name="Antonin V."/>
            <person name="Barry K.W."/>
            <person name="Bougher N.L."/>
            <person name="Buchanan P."/>
            <person name="Buyck B."/>
            <person name="Bense V."/>
            <person name="Catcheside P."/>
            <person name="Chovatia M."/>
            <person name="Cooper J."/>
            <person name="Damon W."/>
            <person name="Desjardin D."/>
            <person name="Finy P."/>
            <person name="Geml J."/>
            <person name="Haridas S."/>
            <person name="Hughes K."/>
            <person name="Justo A."/>
            <person name="Karasinski D."/>
            <person name="Kautmanova I."/>
            <person name="Kiss B."/>
            <person name="Kocsube S."/>
            <person name="Kotiranta H."/>
            <person name="LaButti K.M."/>
            <person name="Lechner B.E."/>
            <person name="Liimatainen K."/>
            <person name="Lipzen A."/>
            <person name="Lukacs Z."/>
            <person name="Mihaltcheva S."/>
            <person name="Morgado L.N."/>
            <person name="Niskanen T."/>
            <person name="Noordeloos M.E."/>
            <person name="Ohm R.A."/>
            <person name="Ortiz-Santana B."/>
            <person name="Ovrebo C."/>
            <person name="Racz N."/>
            <person name="Riley R."/>
            <person name="Savchenko A."/>
            <person name="Shiryaev A."/>
            <person name="Soop K."/>
            <person name="Spirin V."/>
            <person name="Szebenyi C."/>
            <person name="Tomsovsky M."/>
            <person name="Tulloss R.E."/>
            <person name="Uehling J."/>
            <person name="Grigoriev I.V."/>
            <person name="Vagvolgyi C."/>
            <person name="Papp T."/>
            <person name="Martin F.M."/>
            <person name="Miettinen O."/>
            <person name="Hibbett D.S."/>
            <person name="Nagy L.G."/>
        </authorList>
    </citation>
    <scope>NUCLEOTIDE SEQUENCE [LARGE SCALE GENOMIC DNA]</scope>
    <source>
        <strain evidence="1 2">FP101781</strain>
    </source>
</reference>
<evidence type="ECO:0000313" key="2">
    <source>
        <dbReference type="Proteomes" id="UP000298030"/>
    </source>
</evidence>
<gene>
    <name evidence="1" type="ORF">FA13DRAFT_1789200</name>
</gene>
<keyword evidence="2" id="KW-1185">Reference proteome</keyword>
<dbReference type="EMBL" id="QPFP01000009">
    <property type="protein sequence ID" value="TEB34808.1"/>
    <property type="molecule type" value="Genomic_DNA"/>
</dbReference>
<dbReference type="OrthoDB" id="48988at2759"/>
<protein>
    <submittedName>
        <fullName evidence="1">Uncharacterized protein</fullName>
    </submittedName>
</protein>
<evidence type="ECO:0000313" key="1">
    <source>
        <dbReference type="EMBL" id="TEB34808.1"/>
    </source>
</evidence>
<accession>A0A4Y7TLJ0</accession>